<dbReference type="AlphaFoldDB" id="A0AAD4XN55"/>
<dbReference type="EMBL" id="JAJJMB010008071">
    <property type="protein sequence ID" value="KAI3925991.1"/>
    <property type="molecule type" value="Genomic_DNA"/>
</dbReference>
<dbReference type="PANTHER" id="PTHR47965:SF103">
    <property type="entry name" value="EUKARYOTIC ASPARTYL PROTEASE FAMILY PROTEIN"/>
    <property type="match status" value="1"/>
</dbReference>
<sequence>MININQGAPLATVKLDLDLGGKLPWFRCDDGYSTSSSYKPVKCTSPKCALASKPITCVSCNAAHPLKTWCHKNACSVRTSNPVSKFVGYGELITDLVTVKSNDGFRFLSVPAIPATIVAPSRYAFGCATSGDFSLHGLAKGVQGVAGLGRSSVLSLISQFSDGFRFPRIFALDFGSGDANGRIYFGGGPYVYAFPSYLDLKQEYLTYTPLLVNPKLSEEYFIDVISIKIHGETVPIVDKRLFSINKITGVGGTKIDFQAPYTILQTSIYKAVTKVYIKWAKSMNITMVPPVAPFGTCYKTSTLPDFVLEGDKVPPGVAFIFPKNELRTGEMTWTGGDVTCLAFIDGGLNPKTSIVIGVFNLNFFVEFDISGSRFGYVQPIFP</sequence>
<evidence type="ECO:0000259" key="2">
    <source>
        <dbReference type="PROSITE" id="PS51767"/>
    </source>
</evidence>
<accession>A0AAD4XN55</accession>
<dbReference type="InterPro" id="IPR032861">
    <property type="entry name" value="TAXi_N"/>
</dbReference>
<dbReference type="GO" id="GO:0004190">
    <property type="term" value="F:aspartic-type endopeptidase activity"/>
    <property type="evidence" value="ECO:0007669"/>
    <property type="project" value="InterPro"/>
</dbReference>
<dbReference type="SUPFAM" id="SSF50630">
    <property type="entry name" value="Acid proteases"/>
    <property type="match status" value="1"/>
</dbReference>
<evidence type="ECO:0000313" key="4">
    <source>
        <dbReference type="Proteomes" id="UP001202328"/>
    </source>
</evidence>
<evidence type="ECO:0000256" key="1">
    <source>
        <dbReference type="ARBA" id="ARBA00007447"/>
    </source>
</evidence>
<evidence type="ECO:0000313" key="3">
    <source>
        <dbReference type="EMBL" id="KAI3925991.1"/>
    </source>
</evidence>
<dbReference type="GO" id="GO:0006508">
    <property type="term" value="P:proteolysis"/>
    <property type="evidence" value="ECO:0007669"/>
    <property type="project" value="InterPro"/>
</dbReference>
<proteinExistence type="inferred from homology"/>
<organism evidence="3 4">
    <name type="scientific">Papaver atlanticum</name>
    <dbReference type="NCBI Taxonomy" id="357466"/>
    <lineage>
        <taxon>Eukaryota</taxon>
        <taxon>Viridiplantae</taxon>
        <taxon>Streptophyta</taxon>
        <taxon>Embryophyta</taxon>
        <taxon>Tracheophyta</taxon>
        <taxon>Spermatophyta</taxon>
        <taxon>Magnoliopsida</taxon>
        <taxon>Ranunculales</taxon>
        <taxon>Papaveraceae</taxon>
        <taxon>Papaveroideae</taxon>
        <taxon>Papaver</taxon>
    </lineage>
</organism>
<name>A0AAD4XN55_9MAGN</name>
<dbReference type="Pfam" id="PF14543">
    <property type="entry name" value="TAXi_N"/>
    <property type="match status" value="1"/>
</dbReference>
<dbReference type="Gene3D" id="2.40.70.10">
    <property type="entry name" value="Acid Proteases"/>
    <property type="match status" value="2"/>
</dbReference>
<dbReference type="Proteomes" id="UP001202328">
    <property type="component" value="Unassembled WGS sequence"/>
</dbReference>
<dbReference type="PROSITE" id="PS51767">
    <property type="entry name" value="PEPTIDASE_A1"/>
    <property type="match status" value="1"/>
</dbReference>
<protein>
    <recommendedName>
        <fullName evidence="2">Peptidase A1 domain-containing protein</fullName>
    </recommendedName>
</protein>
<dbReference type="InterPro" id="IPR001461">
    <property type="entry name" value="Aspartic_peptidase_A1"/>
</dbReference>
<reference evidence="3" key="1">
    <citation type="submission" date="2022-04" db="EMBL/GenBank/DDBJ databases">
        <title>A functionally conserved STORR gene fusion in Papaver species that diverged 16.8 million years ago.</title>
        <authorList>
            <person name="Catania T."/>
        </authorList>
    </citation>
    <scope>NUCLEOTIDE SEQUENCE</scope>
    <source>
        <strain evidence="3">S-188037</strain>
    </source>
</reference>
<dbReference type="InterPro" id="IPR021109">
    <property type="entry name" value="Peptidase_aspartic_dom_sf"/>
</dbReference>
<dbReference type="InterPro" id="IPR033121">
    <property type="entry name" value="PEPTIDASE_A1"/>
</dbReference>
<dbReference type="InterPro" id="IPR032799">
    <property type="entry name" value="TAXi_C"/>
</dbReference>
<comment type="caution">
    <text evidence="3">The sequence shown here is derived from an EMBL/GenBank/DDBJ whole genome shotgun (WGS) entry which is preliminary data.</text>
</comment>
<keyword evidence="4" id="KW-1185">Reference proteome</keyword>
<dbReference type="PANTHER" id="PTHR47965">
    <property type="entry name" value="ASPARTYL PROTEASE-RELATED"/>
    <property type="match status" value="1"/>
</dbReference>
<comment type="similarity">
    <text evidence="1">Belongs to the peptidase A1 family.</text>
</comment>
<dbReference type="Pfam" id="PF14541">
    <property type="entry name" value="TAXi_C"/>
    <property type="match status" value="1"/>
</dbReference>
<gene>
    <name evidence="3" type="ORF">MKW98_028127</name>
</gene>
<feature type="domain" description="Peptidase A1" evidence="2">
    <location>
        <begin position="1"/>
        <end position="377"/>
    </location>
</feature>